<dbReference type="Gene3D" id="3.40.50.300">
    <property type="entry name" value="P-loop containing nucleotide triphosphate hydrolases"/>
    <property type="match status" value="1"/>
</dbReference>
<dbReference type="EMBL" id="CP067018">
    <property type="protein sequence ID" value="QQN59378.1"/>
    <property type="molecule type" value="Genomic_DNA"/>
</dbReference>
<dbReference type="Gene3D" id="2.10.109.10">
    <property type="entry name" value="Umud Fragment, subunit A"/>
    <property type="match status" value="1"/>
</dbReference>
<dbReference type="InterPro" id="IPR035901">
    <property type="entry name" value="GIY-YIG_endonuc_sf"/>
</dbReference>
<dbReference type="InterPro" id="IPR027417">
    <property type="entry name" value="P-loop_NTPase"/>
</dbReference>
<dbReference type="Pfam" id="PF09848">
    <property type="entry name" value="SLFN-g3_helicase"/>
    <property type="match status" value="1"/>
</dbReference>
<dbReference type="PROSITE" id="PS50164">
    <property type="entry name" value="GIY_YIG"/>
    <property type="match status" value="1"/>
</dbReference>
<accession>A0A7T7V027</accession>
<organism evidence="2 3">
    <name type="scientific">Elizabethkingia bruuniana</name>
    <dbReference type="NCBI Taxonomy" id="1756149"/>
    <lineage>
        <taxon>Bacteria</taxon>
        <taxon>Pseudomonadati</taxon>
        <taxon>Bacteroidota</taxon>
        <taxon>Flavobacteriia</taxon>
        <taxon>Flavobacteriales</taxon>
        <taxon>Weeksellaceae</taxon>
        <taxon>Elizabethkingia</taxon>
    </lineage>
</organism>
<dbReference type="RefSeq" id="WP_034870762.1">
    <property type="nucleotide sequence ID" value="NZ_CBCSDR010000001.1"/>
</dbReference>
<dbReference type="Pfam" id="PF01541">
    <property type="entry name" value="GIY-YIG"/>
    <property type="match status" value="1"/>
</dbReference>
<evidence type="ECO:0000259" key="1">
    <source>
        <dbReference type="PROSITE" id="PS50164"/>
    </source>
</evidence>
<dbReference type="AlphaFoldDB" id="A0A7T7V027"/>
<evidence type="ECO:0000313" key="3">
    <source>
        <dbReference type="Proteomes" id="UP000595426"/>
    </source>
</evidence>
<dbReference type="SUPFAM" id="SSF52540">
    <property type="entry name" value="P-loop containing nucleoside triphosphate hydrolases"/>
    <property type="match status" value="1"/>
</dbReference>
<dbReference type="InterPro" id="IPR018647">
    <property type="entry name" value="SLFN_3-like_DNA/RNA_helicase"/>
</dbReference>
<dbReference type="InterPro" id="IPR000305">
    <property type="entry name" value="GIY-YIG_endonuc"/>
</dbReference>
<name>A0A7T7V027_9FLAO</name>
<reference evidence="2 3" key="1">
    <citation type="submission" date="2020-12" db="EMBL/GenBank/DDBJ databases">
        <title>FDA dAtabase for Regulatory Grade micrObial Sequences (FDA-ARGOS): Supporting development and validation of Infectious Disease Dx tests.</title>
        <authorList>
            <person name="Kerrigan L."/>
            <person name="Long C."/>
            <person name="Tallon L."/>
            <person name="Sadzewicz L."/>
            <person name="Zhao X."/>
            <person name="Boylan J."/>
            <person name="Ott S."/>
            <person name="Bowen H."/>
            <person name="Vavikolanu K."/>
            <person name="Mehta A."/>
            <person name="Aluvathingal J."/>
            <person name="Nadendla S."/>
            <person name="Yan Y."/>
            <person name="Sichtig H."/>
        </authorList>
    </citation>
    <scope>NUCLEOTIDE SEQUENCE [LARGE SCALE GENOMIC DNA]</scope>
    <source>
        <strain evidence="2 3">FDAARGOS_1031</strain>
    </source>
</reference>
<sequence length="724" mass="83543">MKNFTITEEYDFDHLTETKINNNHKDYLSWPIVYFLKNKNTKSAYVGETTNVLTRINTHLKSEEKKQLSSVNLILSDLFHKSATLDLESNLIKYISADGQYSLQNGNLGISNHQYYEKKVYWDLFKDIWDELRQIGITRHSLDFINNSDLFKYSPYKSLSKEQIKGLKMILNCLLDENAKVSLIHGGAGTGKSILAIFLFKLLKTDLEDFNYADFDEDDEELFSLLKEVKKKFKDLNMALVIPMASFRKTISNVFKNVNGLSGKMVIGPSDLANNKYDLIIVDEGHRLRRRVNLGSYFGTFDKNCEKLGLDKSTSSELDWVILQSNTSIIFYDQYQSIKPSDTTRDSFKKLELEPYTRIEKLKTQLRVRGGNEYIKLVHKIFDEPQSLPSKVHKTNDYEFYLFDDLSQMIDRIKKKDEFHGLSRMVAGYAWEWVSNKDSEAYDIVIGENQLKWNSVSVDWINSANSLNEIGCIHTTQGYDLNYTGVIIGPELDYDFASGKFIVEKQKYKDKNGKNSILNEEELLDFIINIYKTILQRGIQGTYVYVCNDNLRRFLKQFIQPFTSSTQQNSIQISDIPSENSIPFYNLNIAAGSFSELQELENIKYIELDDINNKDDYFACTVIGESMNKIIPNGSICLFKKYSGGSRNGLITLVEGRNITDIEFGSNYTIKEYSSKKVTDEEGWRHEEIILLPKSNDLSFKPITLRDEETIDFNVLGIFVKILK</sequence>
<dbReference type="SUPFAM" id="SSF51306">
    <property type="entry name" value="LexA/Signal peptidase"/>
    <property type="match status" value="1"/>
</dbReference>
<keyword evidence="3" id="KW-1185">Reference proteome</keyword>
<dbReference type="KEGG" id="egm:AYC65_12130"/>
<dbReference type="CDD" id="cd10439">
    <property type="entry name" value="GIY-YIG_COG3410"/>
    <property type="match status" value="1"/>
</dbReference>
<dbReference type="GeneID" id="93133660"/>
<gene>
    <name evidence="2" type="ORF">I6H88_01985</name>
</gene>
<dbReference type="OrthoDB" id="9759819at2"/>
<evidence type="ECO:0000313" key="2">
    <source>
        <dbReference type="EMBL" id="QQN59378.1"/>
    </source>
</evidence>
<feature type="domain" description="GIY-YIG" evidence="1">
    <location>
        <begin position="29"/>
        <end position="103"/>
    </location>
</feature>
<dbReference type="InterPro" id="IPR036286">
    <property type="entry name" value="LexA/Signal_pep-like_sf"/>
</dbReference>
<protein>
    <submittedName>
        <fullName evidence="2">DUF2075 domain-containing protein</fullName>
    </submittedName>
</protein>
<dbReference type="Proteomes" id="UP000595426">
    <property type="component" value="Chromosome"/>
</dbReference>
<dbReference type="SUPFAM" id="SSF82771">
    <property type="entry name" value="GIY-YIG endonuclease"/>
    <property type="match status" value="1"/>
</dbReference>
<proteinExistence type="predicted"/>